<dbReference type="GO" id="GO:0006044">
    <property type="term" value="P:N-acetylglucosamine metabolic process"/>
    <property type="evidence" value="ECO:0007669"/>
    <property type="project" value="TreeGrafter"/>
</dbReference>
<dbReference type="OrthoDB" id="5987729at2759"/>
<evidence type="ECO:0000256" key="1">
    <source>
        <dbReference type="SAM" id="SignalP"/>
    </source>
</evidence>
<feature type="signal peptide" evidence="1">
    <location>
        <begin position="1"/>
        <end position="22"/>
    </location>
</feature>
<dbReference type="InterPro" id="IPR027417">
    <property type="entry name" value="P-loop_NTPase"/>
</dbReference>
<proteinExistence type="predicted"/>
<dbReference type="GO" id="GO:0001517">
    <property type="term" value="F:N-acetylglucosamine 6-O-sulfotransferase activity"/>
    <property type="evidence" value="ECO:0007669"/>
    <property type="project" value="TreeGrafter"/>
</dbReference>
<sequence>MGRSNWTGCVLSAFVLCSRARAAHTAPTCQPADAVVIMCHGRSGSTLAERMWDSDIEAISYYEPLRPWDLAGCFDHAQRNRSLVLATVATLNCRFDARVPMRCPWHARFDSVPLSSVEPWRVGALGATRPAKTRMRAFAQWATQLANTTASASACLSRLASCRGTVAAKVVRLNGMLDMLLAEGYRALAPGERRLVVLHVIRDPRALLHSRFRVGWGTPKTRKWVDVAKWAGKMCSTTLRDMRAGEAVRGGVGGGGGGRRGERNALYVRIKYEELAQHPLEEVRRVYSLIGRPVPPSVEGYFTALTLQMRGQTSASMERALALGAVKGIGNARRGLWEDVYATTTTKSVAALVRGWRSALSREAIDAVQSRPKCRVLMAELGYKLA</sequence>
<dbReference type="InterPro" id="IPR051135">
    <property type="entry name" value="Gal/GlcNAc/GalNAc_ST"/>
</dbReference>
<dbReference type="PANTHER" id="PTHR10704">
    <property type="entry name" value="CARBOHYDRATE SULFOTRANSFERASE"/>
    <property type="match status" value="1"/>
</dbReference>
<dbReference type="Proteomes" id="UP000751190">
    <property type="component" value="Unassembled WGS sequence"/>
</dbReference>
<keyword evidence="1" id="KW-0732">Signal</keyword>
<organism evidence="2 3">
    <name type="scientific">Diacronema lutheri</name>
    <name type="common">Unicellular marine alga</name>
    <name type="synonym">Monochrysis lutheri</name>
    <dbReference type="NCBI Taxonomy" id="2081491"/>
    <lineage>
        <taxon>Eukaryota</taxon>
        <taxon>Haptista</taxon>
        <taxon>Haptophyta</taxon>
        <taxon>Pavlovophyceae</taxon>
        <taxon>Pavlovales</taxon>
        <taxon>Pavlovaceae</taxon>
        <taxon>Diacronema</taxon>
    </lineage>
</organism>
<accession>A0A8J6CEU1</accession>
<dbReference type="SUPFAM" id="SSF52540">
    <property type="entry name" value="P-loop containing nucleoside triphosphate hydrolases"/>
    <property type="match status" value="1"/>
</dbReference>
<evidence type="ECO:0008006" key="4">
    <source>
        <dbReference type="Google" id="ProtNLM"/>
    </source>
</evidence>
<dbReference type="AlphaFoldDB" id="A0A8J6CEU1"/>
<evidence type="ECO:0000313" key="3">
    <source>
        <dbReference type="Proteomes" id="UP000751190"/>
    </source>
</evidence>
<dbReference type="GO" id="GO:0006790">
    <property type="term" value="P:sulfur compound metabolic process"/>
    <property type="evidence" value="ECO:0007669"/>
    <property type="project" value="TreeGrafter"/>
</dbReference>
<protein>
    <recommendedName>
        <fullName evidence="4">Protein-tyrosine sulfotransferase</fullName>
    </recommendedName>
</protein>
<dbReference type="PANTHER" id="PTHR10704:SF44">
    <property type="entry name" value="LD35051P-RELATED"/>
    <property type="match status" value="1"/>
</dbReference>
<dbReference type="Gene3D" id="3.40.50.300">
    <property type="entry name" value="P-loop containing nucleotide triphosphate hydrolases"/>
    <property type="match status" value="1"/>
</dbReference>
<reference evidence="2" key="1">
    <citation type="submission" date="2021-05" db="EMBL/GenBank/DDBJ databases">
        <title>The genome of the haptophyte Pavlova lutheri (Diacronema luteri, Pavlovales) - a model for lipid biosynthesis in eukaryotic algae.</title>
        <authorList>
            <person name="Hulatt C.J."/>
            <person name="Posewitz M.C."/>
        </authorList>
    </citation>
    <scope>NUCLEOTIDE SEQUENCE</scope>
    <source>
        <strain evidence="2">NIVA-4/92</strain>
    </source>
</reference>
<dbReference type="EMBL" id="JAGTXO010000006">
    <property type="protein sequence ID" value="KAG8467270.1"/>
    <property type="molecule type" value="Genomic_DNA"/>
</dbReference>
<keyword evidence="3" id="KW-1185">Reference proteome</keyword>
<comment type="caution">
    <text evidence="2">The sequence shown here is derived from an EMBL/GenBank/DDBJ whole genome shotgun (WGS) entry which is preliminary data.</text>
</comment>
<feature type="chain" id="PRO_5035180424" description="Protein-tyrosine sulfotransferase" evidence="1">
    <location>
        <begin position="23"/>
        <end position="386"/>
    </location>
</feature>
<evidence type="ECO:0000313" key="2">
    <source>
        <dbReference type="EMBL" id="KAG8467270.1"/>
    </source>
</evidence>
<name>A0A8J6CEU1_DIALT</name>
<gene>
    <name evidence="2" type="ORF">KFE25_000586</name>
</gene>